<reference evidence="1 2" key="1">
    <citation type="submission" date="2021-06" db="EMBL/GenBank/DDBJ databases">
        <title>Caerostris extrusa draft genome.</title>
        <authorList>
            <person name="Kono N."/>
            <person name="Arakawa K."/>
        </authorList>
    </citation>
    <scope>NUCLEOTIDE SEQUENCE [LARGE SCALE GENOMIC DNA]</scope>
</reference>
<comment type="caution">
    <text evidence="1">The sequence shown here is derived from an EMBL/GenBank/DDBJ whole genome shotgun (WGS) entry which is preliminary data.</text>
</comment>
<name>A0AAV4V9S0_CAEEX</name>
<gene>
    <name evidence="1" type="ORF">CEXT_76781</name>
</gene>
<dbReference type="EMBL" id="BPLR01014161">
    <property type="protein sequence ID" value="GIY66867.1"/>
    <property type="molecule type" value="Genomic_DNA"/>
</dbReference>
<evidence type="ECO:0000313" key="1">
    <source>
        <dbReference type="EMBL" id="GIY66867.1"/>
    </source>
</evidence>
<evidence type="ECO:0000313" key="2">
    <source>
        <dbReference type="Proteomes" id="UP001054945"/>
    </source>
</evidence>
<organism evidence="1 2">
    <name type="scientific">Caerostris extrusa</name>
    <name type="common">Bark spider</name>
    <name type="synonym">Caerostris bankana</name>
    <dbReference type="NCBI Taxonomy" id="172846"/>
    <lineage>
        <taxon>Eukaryota</taxon>
        <taxon>Metazoa</taxon>
        <taxon>Ecdysozoa</taxon>
        <taxon>Arthropoda</taxon>
        <taxon>Chelicerata</taxon>
        <taxon>Arachnida</taxon>
        <taxon>Araneae</taxon>
        <taxon>Araneomorphae</taxon>
        <taxon>Entelegynae</taxon>
        <taxon>Araneoidea</taxon>
        <taxon>Araneidae</taxon>
        <taxon>Caerostris</taxon>
    </lineage>
</organism>
<proteinExistence type="predicted"/>
<sequence>MPCDYQPFLLREGISNWWDQDCLASSKPRASKAAPLGQSVVLEAKYFVHIDPTSQNKEMEIPIGFYV</sequence>
<dbReference type="AlphaFoldDB" id="A0AAV4V9S0"/>
<protein>
    <submittedName>
        <fullName evidence="1">Uncharacterized protein</fullName>
    </submittedName>
</protein>
<accession>A0AAV4V9S0</accession>
<keyword evidence="2" id="KW-1185">Reference proteome</keyword>
<dbReference type="Proteomes" id="UP001054945">
    <property type="component" value="Unassembled WGS sequence"/>
</dbReference>